<dbReference type="PANTHER" id="PTHR47331">
    <property type="entry name" value="PHD-TYPE DOMAIN-CONTAINING PROTEIN"/>
    <property type="match status" value="1"/>
</dbReference>
<feature type="region of interest" description="Disordered" evidence="1">
    <location>
        <begin position="26"/>
        <end position="141"/>
    </location>
</feature>
<organism evidence="2 3">
    <name type="scientific">Trichonephila inaurata madagascariensis</name>
    <dbReference type="NCBI Taxonomy" id="2747483"/>
    <lineage>
        <taxon>Eukaryota</taxon>
        <taxon>Metazoa</taxon>
        <taxon>Ecdysozoa</taxon>
        <taxon>Arthropoda</taxon>
        <taxon>Chelicerata</taxon>
        <taxon>Arachnida</taxon>
        <taxon>Araneae</taxon>
        <taxon>Araneomorphae</taxon>
        <taxon>Entelegynae</taxon>
        <taxon>Araneoidea</taxon>
        <taxon>Nephilidae</taxon>
        <taxon>Trichonephila</taxon>
        <taxon>Trichonephila inaurata</taxon>
    </lineage>
</organism>
<proteinExistence type="predicted"/>
<feature type="compositionally biased region" description="Basic and acidic residues" evidence="1">
    <location>
        <begin position="64"/>
        <end position="81"/>
    </location>
</feature>
<dbReference type="InterPro" id="IPR043502">
    <property type="entry name" value="DNA/RNA_pol_sf"/>
</dbReference>
<comment type="caution">
    <text evidence="2">The sequence shown here is derived from an EMBL/GenBank/DDBJ whole genome shotgun (WGS) entry which is preliminary data.</text>
</comment>
<keyword evidence="3" id="KW-1185">Reference proteome</keyword>
<evidence type="ECO:0000313" key="3">
    <source>
        <dbReference type="Proteomes" id="UP000886998"/>
    </source>
</evidence>
<feature type="compositionally biased region" description="Polar residues" evidence="1">
    <location>
        <begin position="110"/>
        <end position="123"/>
    </location>
</feature>
<name>A0A8X7BPJ5_9ARAC</name>
<dbReference type="GO" id="GO:0071897">
    <property type="term" value="P:DNA biosynthetic process"/>
    <property type="evidence" value="ECO:0007669"/>
    <property type="project" value="UniProtKB-ARBA"/>
</dbReference>
<protein>
    <submittedName>
        <fullName evidence="2">DUF1758 domain-containing protein</fullName>
    </submittedName>
</protein>
<gene>
    <name evidence="2" type="primary">AVEN_74845_1</name>
    <name evidence="2" type="ORF">TNIN_52951</name>
</gene>
<dbReference type="OrthoDB" id="8046383at2759"/>
<dbReference type="AlphaFoldDB" id="A0A8X7BPJ5"/>
<accession>A0A8X7BPJ5</accession>
<dbReference type="SUPFAM" id="SSF56672">
    <property type="entry name" value="DNA/RNA polymerases"/>
    <property type="match status" value="1"/>
</dbReference>
<evidence type="ECO:0000313" key="2">
    <source>
        <dbReference type="EMBL" id="GFY37639.1"/>
    </source>
</evidence>
<evidence type="ECO:0000256" key="1">
    <source>
        <dbReference type="SAM" id="MobiDB-lite"/>
    </source>
</evidence>
<dbReference type="Proteomes" id="UP000886998">
    <property type="component" value="Unassembled WGS sequence"/>
</dbReference>
<sequence>MRNNHAAFSLHFKPKDFKALKRTKKFKQEVTGYKRSIPNSRSGGPQRKHSKCPERQARILYGLELKRQPSPDHPEKEDSKSPDPTTKIQATGSNLDATVVKNRNRGADNQDVSVQQNQRSQTAGDEREINQQKDCVAGSPLWRSSDSNNVTFYLPHREVIRKDHPSSQLRIVHDASSHDANSPSLNSCLHIGPNLYPETFDILLRFRLNAVAFTADMKQAFLQIMLNEENTDVTKFLFSNDPSDESQLPSVYRFTRVLFDRTLKSTLQSSCSPLNSRRSLVRPSAVCSSLIMETTSQLFNYRIEVALVN</sequence>
<dbReference type="EMBL" id="BMAV01000396">
    <property type="protein sequence ID" value="GFY37639.1"/>
    <property type="molecule type" value="Genomic_DNA"/>
</dbReference>
<reference evidence="2" key="1">
    <citation type="submission" date="2020-08" db="EMBL/GenBank/DDBJ databases">
        <title>Multicomponent nature underlies the extraordinary mechanical properties of spider dragline silk.</title>
        <authorList>
            <person name="Kono N."/>
            <person name="Nakamura H."/>
            <person name="Mori M."/>
            <person name="Yoshida Y."/>
            <person name="Ohtoshi R."/>
            <person name="Malay A.D."/>
            <person name="Moran D.A.P."/>
            <person name="Tomita M."/>
            <person name="Numata K."/>
            <person name="Arakawa K."/>
        </authorList>
    </citation>
    <scope>NUCLEOTIDE SEQUENCE</scope>
</reference>
<feature type="compositionally biased region" description="Polar residues" evidence="1">
    <location>
        <begin position="82"/>
        <end position="96"/>
    </location>
</feature>